<dbReference type="EMBL" id="NBAG03000092">
    <property type="protein sequence ID" value="PNI90001.1"/>
    <property type="molecule type" value="Genomic_DNA"/>
</dbReference>
<dbReference type="Proteomes" id="UP000236370">
    <property type="component" value="Unassembled WGS sequence"/>
</dbReference>
<dbReference type="AlphaFoldDB" id="A0A2J8Q143"/>
<proteinExistence type="predicted"/>
<reference evidence="1 2" key="1">
    <citation type="submission" date="2017-12" db="EMBL/GenBank/DDBJ databases">
        <title>High-resolution comparative analysis of great ape genomes.</title>
        <authorList>
            <person name="Pollen A."/>
            <person name="Hastie A."/>
            <person name="Hormozdiari F."/>
            <person name="Dougherty M."/>
            <person name="Liu R."/>
            <person name="Chaisson M."/>
            <person name="Hoppe E."/>
            <person name="Hill C."/>
            <person name="Pang A."/>
            <person name="Hillier L."/>
            <person name="Baker C."/>
            <person name="Armstrong J."/>
            <person name="Shendure J."/>
            <person name="Paten B."/>
            <person name="Wilson R."/>
            <person name="Chao H."/>
            <person name="Schneider V."/>
            <person name="Ventura M."/>
            <person name="Kronenberg Z."/>
            <person name="Murali S."/>
            <person name="Gordon D."/>
            <person name="Cantsilieris S."/>
            <person name="Munson K."/>
            <person name="Nelson B."/>
            <person name="Raja A."/>
            <person name="Underwood J."/>
            <person name="Diekhans M."/>
            <person name="Fiddes I."/>
            <person name="Haussler D."/>
            <person name="Eichler E."/>
        </authorList>
    </citation>
    <scope>NUCLEOTIDE SEQUENCE [LARGE SCALE GENOMIC DNA]</scope>
    <source>
        <strain evidence="1">Yerkes chimp pedigree #C0471</strain>
    </source>
</reference>
<evidence type="ECO:0000313" key="2">
    <source>
        <dbReference type="Proteomes" id="UP000236370"/>
    </source>
</evidence>
<name>A0A2J8Q143_PANTR</name>
<comment type="caution">
    <text evidence="1">The sequence shown here is derived from an EMBL/GenBank/DDBJ whole genome shotgun (WGS) entry which is preliminary data.</text>
</comment>
<protein>
    <submittedName>
        <fullName evidence="1">ITGA7 isoform 16</fullName>
    </submittedName>
</protein>
<gene>
    <name evidence="1" type="ORF">CK820_G0046558</name>
</gene>
<sequence>MAPFATPMVQALTTTRIQRQAEGFQCWRGCWWVLPRPWLFLGSRRIALEASSLAR</sequence>
<organism evidence="1 2">
    <name type="scientific">Pan troglodytes</name>
    <name type="common">Chimpanzee</name>
    <dbReference type="NCBI Taxonomy" id="9598"/>
    <lineage>
        <taxon>Eukaryota</taxon>
        <taxon>Metazoa</taxon>
        <taxon>Chordata</taxon>
        <taxon>Craniata</taxon>
        <taxon>Vertebrata</taxon>
        <taxon>Euteleostomi</taxon>
        <taxon>Mammalia</taxon>
        <taxon>Eutheria</taxon>
        <taxon>Euarchontoglires</taxon>
        <taxon>Primates</taxon>
        <taxon>Haplorrhini</taxon>
        <taxon>Catarrhini</taxon>
        <taxon>Hominidae</taxon>
        <taxon>Pan</taxon>
    </lineage>
</organism>
<evidence type="ECO:0000313" key="1">
    <source>
        <dbReference type="EMBL" id="PNI90001.1"/>
    </source>
</evidence>
<accession>A0A2J8Q143</accession>